<dbReference type="EMBL" id="CP091139">
    <property type="protein sequence ID" value="UUT36646.1"/>
    <property type="molecule type" value="Genomic_DNA"/>
</dbReference>
<dbReference type="Proteomes" id="UP001054811">
    <property type="component" value="Chromosome"/>
</dbReference>
<reference evidence="2" key="1">
    <citation type="submission" date="2022-01" db="EMBL/GenBank/DDBJ databases">
        <title>Microbacterium eymi and Microbacterium rhizovicinus sp. nov., isolated from the rhizospheric soil of Elymus tsukushiensis, a plant native to the Dokdo Islands, Republic of Korea.</title>
        <authorList>
            <person name="Hwang Y.J."/>
        </authorList>
    </citation>
    <scope>NUCLEOTIDE SEQUENCE</scope>
    <source>
        <strain evidence="2">KUDC0405</strain>
    </source>
</reference>
<dbReference type="SUPFAM" id="SSF53850">
    <property type="entry name" value="Periplasmic binding protein-like II"/>
    <property type="match status" value="1"/>
</dbReference>
<evidence type="ECO:0000313" key="3">
    <source>
        <dbReference type="Proteomes" id="UP001054811"/>
    </source>
</evidence>
<sequence>MTRASTVDVFPAMEKGQPIQAVGTMAYKSNLRMISVKDNPVATPQDMKGKTIGMGSVGGTSEKMLDLTLHANDIAKDDVTRQAVPVTAATLEVVRKGQLDGYIVSLDTSIGIGAQNDDAVVDDAGLGDSPDIQTWLATASTLKDPEKAKEVTAFLAAIREAVQAVIDDAPNHYANVLKTLRDSGDWKFPALEDDQVAADALDVYTSQTWVDASGDVPLLQNNVDAWKKTYDTYVEAGMLQGGHDPSDWITNDYLPE</sequence>
<accession>A0ABY5NNE3</accession>
<evidence type="ECO:0000313" key="2">
    <source>
        <dbReference type="EMBL" id="UUT36646.1"/>
    </source>
</evidence>
<dbReference type="PANTHER" id="PTHR31528:SF15">
    <property type="entry name" value="RIBOFLAVIN-BINDING PROTEIN RIBY"/>
    <property type="match status" value="1"/>
</dbReference>
<evidence type="ECO:0000259" key="1">
    <source>
        <dbReference type="Pfam" id="PF09084"/>
    </source>
</evidence>
<name>A0ABY5NNE3_9MICO</name>
<proteinExistence type="predicted"/>
<dbReference type="Pfam" id="PF09084">
    <property type="entry name" value="NMT1"/>
    <property type="match status" value="1"/>
</dbReference>
<dbReference type="InterPro" id="IPR015168">
    <property type="entry name" value="SsuA/THI5"/>
</dbReference>
<dbReference type="InterPro" id="IPR027939">
    <property type="entry name" value="NMT1/THI5"/>
</dbReference>
<feature type="domain" description="SsuA/THI5-like" evidence="1">
    <location>
        <begin position="8"/>
        <end position="168"/>
    </location>
</feature>
<gene>
    <name evidence="2" type="ORF">L2X98_29225</name>
</gene>
<organism evidence="2 3">
    <name type="scientific">Microbacterium elymi</name>
    <dbReference type="NCBI Taxonomy" id="2909587"/>
    <lineage>
        <taxon>Bacteria</taxon>
        <taxon>Bacillati</taxon>
        <taxon>Actinomycetota</taxon>
        <taxon>Actinomycetes</taxon>
        <taxon>Micrococcales</taxon>
        <taxon>Microbacteriaceae</taxon>
        <taxon>Microbacterium</taxon>
    </lineage>
</organism>
<protein>
    <submittedName>
        <fullName evidence="2">ABC transporter substrate-binding protein</fullName>
    </submittedName>
</protein>
<keyword evidence="3" id="KW-1185">Reference proteome</keyword>
<dbReference type="Gene3D" id="3.40.190.10">
    <property type="entry name" value="Periplasmic binding protein-like II"/>
    <property type="match status" value="2"/>
</dbReference>
<dbReference type="PANTHER" id="PTHR31528">
    <property type="entry name" value="4-AMINO-5-HYDROXYMETHYL-2-METHYLPYRIMIDINE PHOSPHATE SYNTHASE THI11-RELATED"/>
    <property type="match status" value="1"/>
</dbReference>